<dbReference type="EMBL" id="WBMT01000011">
    <property type="protein sequence ID" value="KAB2346608.1"/>
    <property type="molecule type" value="Genomic_DNA"/>
</dbReference>
<keyword evidence="6" id="KW-1185">Reference proteome</keyword>
<dbReference type="Gene3D" id="3.40.50.1820">
    <property type="entry name" value="alpha/beta hydrolase"/>
    <property type="match status" value="1"/>
</dbReference>
<gene>
    <name evidence="5" type="ORF">F8566_23060</name>
</gene>
<dbReference type="InterPro" id="IPR013094">
    <property type="entry name" value="AB_hydrolase_3"/>
</dbReference>
<dbReference type="InterPro" id="IPR029058">
    <property type="entry name" value="AB_hydrolase_fold"/>
</dbReference>
<evidence type="ECO:0000256" key="3">
    <source>
        <dbReference type="PROSITE-ProRule" id="PRU10038"/>
    </source>
</evidence>
<name>A0A6H9YK56_9ACTN</name>
<feature type="active site" evidence="3">
    <location>
        <position position="140"/>
    </location>
</feature>
<comment type="caution">
    <text evidence="5">The sequence shown here is derived from an EMBL/GenBank/DDBJ whole genome shotgun (WGS) entry which is preliminary data.</text>
</comment>
<dbReference type="SUPFAM" id="SSF53474">
    <property type="entry name" value="alpha/beta-Hydrolases"/>
    <property type="match status" value="1"/>
</dbReference>
<evidence type="ECO:0000259" key="4">
    <source>
        <dbReference type="Pfam" id="PF07859"/>
    </source>
</evidence>
<dbReference type="Pfam" id="PF07859">
    <property type="entry name" value="Abhydrolase_3"/>
    <property type="match status" value="1"/>
</dbReference>
<accession>A0A6H9YK56</accession>
<keyword evidence="2 5" id="KW-0378">Hydrolase</keyword>
<evidence type="ECO:0000256" key="2">
    <source>
        <dbReference type="ARBA" id="ARBA00022801"/>
    </source>
</evidence>
<dbReference type="Proteomes" id="UP000468735">
    <property type="component" value="Unassembled WGS sequence"/>
</dbReference>
<protein>
    <submittedName>
        <fullName evidence="5">Alpha/beta hydrolase</fullName>
    </submittedName>
</protein>
<evidence type="ECO:0000313" key="5">
    <source>
        <dbReference type="EMBL" id="KAB2346608.1"/>
    </source>
</evidence>
<evidence type="ECO:0000256" key="1">
    <source>
        <dbReference type="ARBA" id="ARBA00010515"/>
    </source>
</evidence>
<sequence length="297" mass="32552">MKYAVRPIFRYSPLTPSMLRLAAVLDLGAPLLMRPSRETEIERVWLDGFHGEWIRPAGGTGSHRVILYLHGGGFFCCGLRTHRTLVERIAKRSDATAFSVAYRQLPRAPLSTSMADALASYRWLLDQGHAPENIVISGDSAGAFLAFTTALNAIKGDLPAPAGIAALSPLVDLDHEARSTYAHTRTDIYIPVHRLKSLKRLLLAGMEGDPLPSPCDQALQDLPPVLIIVGSCEGLRWDAELMAERLTEADVPHRLQIWENQIHVFPAFAGVIPEGQEAINEVAAFIRETTTPEHAAA</sequence>
<comment type="similarity">
    <text evidence="1">Belongs to the 'GDXG' lipolytic enzyme family.</text>
</comment>
<feature type="domain" description="Alpha/beta hydrolase fold-3" evidence="4">
    <location>
        <begin position="66"/>
        <end position="265"/>
    </location>
</feature>
<dbReference type="PANTHER" id="PTHR48081:SF30">
    <property type="entry name" value="ACETYL-HYDROLASE LIPR-RELATED"/>
    <property type="match status" value="1"/>
</dbReference>
<dbReference type="OrthoDB" id="128186at2"/>
<dbReference type="PROSITE" id="PS01174">
    <property type="entry name" value="LIPASE_GDXG_SER"/>
    <property type="match status" value="1"/>
</dbReference>
<dbReference type="InterPro" id="IPR050300">
    <property type="entry name" value="GDXG_lipolytic_enzyme"/>
</dbReference>
<organism evidence="5 6">
    <name type="scientific">Actinomadura rudentiformis</name>
    <dbReference type="NCBI Taxonomy" id="359158"/>
    <lineage>
        <taxon>Bacteria</taxon>
        <taxon>Bacillati</taxon>
        <taxon>Actinomycetota</taxon>
        <taxon>Actinomycetes</taxon>
        <taxon>Streptosporangiales</taxon>
        <taxon>Thermomonosporaceae</taxon>
        <taxon>Actinomadura</taxon>
    </lineage>
</organism>
<proteinExistence type="inferred from homology"/>
<dbReference type="AlphaFoldDB" id="A0A6H9YK56"/>
<evidence type="ECO:0000313" key="6">
    <source>
        <dbReference type="Proteomes" id="UP000468735"/>
    </source>
</evidence>
<reference evidence="5 6" key="1">
    <citation type="submission" date="2019-09" db="EMBL/GenBank/DDBJ databases">
        <title>Actinomadura physcomitrii sp. nov., a novel actinomycete isolated from moss [Physcomitrium sphaericum (Ludw) Fuernr].</title>
        <authorList>
            <person name="Zhuang X."/>
            <person name="Liu C."/>
        </authorList>
    </citation>
    <scope>NUCLEOTIDE SEQUENCE [LARGE SCALE GENOMIC DNA]</scope>
    <source>
        <strain evidence="5 6">HMC1</strain>
    </source>
</reference>
<dbReference type="PANTHER" id="PTHR48081">
    <property type="entry name" value="AB HYDROLASE SUPERFAMILY PROTEIN C4A8.06C"/>
    <property type="match status" value="1"/>
</dbReference>
<dbReference type="InterPro" id="IPR033140">
    <property type="entry name" value="Lipase_GDXG_put_SER_AS"/>
</dbReference>
<dbReference type="GO" id="GO:0004806">
    <property type="term" value="F:triacylglycerol lipase activity"/>
    <property type="evidence" value="ECO:0007669"/>
    <property type="project" value="TreeGrafter"/>
</dbReference>